<gene>
    <name evidence="1" type="ORF">EV684_101343</name>
</gene>
<dbReference type="AlphaFoldDB" id="A0A4R2MG94"/>
<protein>
    <submittedName>
        <fullName evidence="1">Uncharacterized protein</fullName>
    </submittedName>
</protein>
<reference evidence="1 2" key="1">
    <citation type="submission" date="2019-03" db="EMBL/GenBank/DDBJ databases">
        <title>Genomic Encyclopedia of Type Strains, Phase IV (KMG-IV): sequencing the most valuable type-strain genomes for metagenomic binning, comparative biology and taxonomic classification.</title>
        <authorList>
            <person name="Goeker M."/>
        </authorList>
    </citation>
    <scope>NUCLEOTIDE SEQUENCE [LARGE SCALE GENOMIC DNA]</scope>
    <source>
        <strain evidence="1 2">DSM 1709</strain>
    </source>
</reference>
<accession>A0A4R2MG94</accession>
<name>A0A4R2MG94_RUBGE</name>
<dbReference type="GeneID" id="99687072"/>
<evidence type="ECO:0000313" key="1">
    <source>
        <dbReference type="EMBL" id="TCP05471.1"/>
    </source>
</evidence>
<dbReference type="RefSeq" id="WP_132644469.1">
    <property type="nucleotide sequence ID" value="NZ_CP181386.1"/>
</dbReference>
<dbReference type="Proteomes" id="UP000295106">
    <property type="component" value="Unassembled WGS sequence"/>
</dbReference>
<proteinExistence type="predicted"/>
<comment type="caution">
    <text evidence="1">The sequence shown here is derived from an EMBL/GenBank/DDBJ whole genome shotgun (WGS) entry which is preliminary data.</text>
</comment>
<dbReference type="EMBL" id="SLXD01000001">
    <property type="protein sequence ID" value="TCP05471.1"/>
    <property type="molecule type" value="Genomic_DNA"/>
</dbReference>
<dbReference type="InterPro" id="IPR046505">
    <property type="entry name" value="DUF6683"/>
</dbReference>
<sequence length="210" mass="21900">MNALPPADAGTRLAAELPALVELALARLLAAPDAGPEPAPLRVPRSVRSAGAAALAARQGGGPAARTQALALYTRCLQHYRQDVQARLQPGLREDDAGLAAAFFTLANLAAFDGQSPDTGRLDAVERQFRRLLGACGAWTHCSTAERQSFVEQLAAVGVLVNESRLAAATQGDAAQARLRDAARGYLVQLLGLAPERLALGEHGLVLKAA</sequence>
<dbReference type="OrthoDB" id="8888106at2"/>
<dbReference type="Pfam" id="PF20388">
    <property type="entry name" value="DUF6683"/>
    <property type="match status" value="1"/>
</dbReference>
<organism evidence="1 2">
    <name type="scientific">Rubrivivax gelatinosus</name>
    <name type="common">Rhodocyclus gelatinosus</name>
    <name type="synonym">Rhodopseudomonas gelatinosa</name>
    <dbReference type="NCBI Taxonomy" id="28068"/>
    <lineage>
        <taxon>Bacteria</taxon>
        <taxon>Pseudomonadati</taxon>
        <taxon>Pseudomonadota</taxon>
        <taxon>Betaproteobacteria</taxon>
        <taxon>Burkholderiales</taxon>
        <taxon>Sphaerotilaceae</taxon>
        <taxon>Rubrivivax</taxon>
    </lineage>
</organism>
<evidence type="ECO:0000313" key="2">
    <source>
        <dbReference type="Proteomes" id="UP000295106"/>
    </source>
</evidence>